<dbReference type="InterPro" id="IPR003010">
    <property type="entry name" value="C-N_Hydrolase"/>
</dbReference>
<dbReference type="PANTHER" id="PTHR23090">
    <property type="entry name" value="NH 3 /GLUTAMINE-DEPENDENT NAD + SYNTHETASE"/>
    <property type="match status" value="1"/>
</dbReference>
<dbReference type="PANTHER" id="PTHR23090:SF9">
    <property type="entry name" value="GLUTAMINE-DEPENDENT NAD(+) SYNTHETASE"/>
    <property type="match status" value="1"/>
</dbReference>
<name>A0ABY6IL92_9HYPH</name>
<keyword evidence="6 7" id="KW-0520">NAD</keyword>
<feature type="binding site" evidence="7">
    <location>
        <position position="374"/>
    </location>
    <ligand>
        <name>deamido-NAD(+)</name>
        <dbReference type="ChEBI" id="CHEBI:58437"/>
        <note>ligand shared between two neighboring subunits</note>
    </ligand>
</feature>
<dbReference type="InterPro" id="IPR014729">
    <property type="entry name" value="Rossmann-like_a/b/a_fold"/>
</dbReference>
<evidence type="ECO:0000259" key="10">
    <source>
        <dbReference type="PROSITE" id="PS50263"/>
    </source>
</evidence>
<feature type="binding site" evidence="7">
    <location>
        <position position="182"/>
    </location>
    <ligand>
        <name>L-glutamine</name>
        <dbReference type="ChEBI" id="CHEBI:58359"/>
    </ligand>
</feature>
<sequence>MTDTLRIALAQLNPKVGAIAENLATARKALAEAEAAGADILMFTELYLTGYFPEDLLFKRQFVTEAMEAARALSRATKGLNVSVLLPTIWSTDGKLYNSVVLAEDGAIIDRRNKVELPNDDVFYEKRYFTAGDLPEPMTIKGLSIGVPICEDVWHEPVCKALAKHGAEILLCPNGSPYWRNKQRLRLELVRQRVRETGLPMLYSNQIGGQDELVFDGASFGINVDGSLAFQGKSFVPDMVLSDWRKGDAGWHCVKGHVTELVPVNEAPWHAAMLGLRDYVHKNGFKSVVLGLSGGIDSAVVAALAVDALGAENVHCLMLPYRYTSEASLRDARACAETLGVRYDIVPIGAPVDAVNENLAPVFEGYAPDITEENLQSRMRGTILMAVSNKLGSLLITTGNKSEMAVGYATIYGDMNGAYNPIKDMLKMQVCGLAEWRNSYYPTDVRGPAGVVIPPEIISKAPSAELRPDQTDQDSLPPYPVLDAIIEALVEEELSLAEIVAKGFDAELVKRIERLIYIAEFKRRQSAPGPKLTPKAFGIGRKYPITSGYRDGSVAR</sequence>
<comment type="function">
    <text evidence="7">Catalyzes the ATP-dependent amidation of deamido-NAD to form NAD. Uses L-glutamine as a nitrogen source.</text>
</comment>
<gene>
    <name evidence="7" type="primary">nadE</name>
    <name evidence="11" type="ORF">OF122_14485</name>
</gene>
<evidence type="ECO:0000313" key="12">
    <source>
        <dbReference type="Proteomes" id="UP001163882"/>
    </source>
</evidence>
<dbReference type="CDD" id="cd07570">
    <property type="entry name" value="GAT_Gln-NAD-synth"/>
    <property type="match status" value="1"/>
</dbReference>
<evidence type="ECO:0000256" key="8">
    <source>
        <dbReference type="PIRNR" id="PIRNR006630"/>
    </source>
</evidence>
<dbReference type="CDD" id="cd00553">
    <property type="entry name" value="NAD_synthase"/>
    <property type="match status" value="1"/>
</dbReference>
<feature type="binding site" evidence="7">
    <location>
        <position position="522"/>
    </location>
    <ligand>
        <name>deamido-NAD(+)</name>
        <dbReference type="ChEBI" id="CHEBI:58437"/>
        <note>ligand shared between two neighboring subunits</note>
    </ligand>
</feature>
<organism evidence="11 12">
    <name type="scientific">Pelagibacterium flavum</name>
    <dbReference type="NCBI Taxonomy" id="2984530"/>
    <lineage>
        <taxon>Bacteria</taxon>
        <taxon>Pseudomonadati</taxon>
        <taxon>Pseudomonadota</taxon>
        <taxon>Alphaproteobacteria</taxon>
        <taxon>Hyphomicrobiales</taxon>
        <taxon>Devosiaceae</taxon>
        <taxon>Pelagibacterium</taxon>
    </lineage>
</organism>
<feature type="binding site" evidence="7">
    <location>
        <position position="403"/>
    </location>
    <ligand>
        <name>deamido-NAD(+)</name>
        <dbReference type="ChEBI" id="CHEBI:58437"/>
        <note>ligand shared between two neighboring subunits</note>
    </ligand>
</feature>
<evidence type="ECO:0000256" key="4">
    <source>
        <dbReference type="ARBA" id="ARBA00022741"/>
    </source>
</evidence>
<evidence type="ECO:0000256" key="1">
    <source>
        <dbReference type="ARBA" id="ARBA00005188"/>
    </source>
</evidence>
<dbReference type="EMBL" id="CP107716">
    <property type="protein sequence ID" value="UYQ71246.1"/>
    <property type="molecule type" value="Genomic_DNA"/>
</dbReference>
<dbReference type="Gene3D" id="3.40.50.620">
    <property type="entry name" value="HUPs"/>
    <property type="match status" value="1"/>
</dbReference>
<feature type="domain" description="CN hydrolase" evidence="10">
    <location>
        <begin position="5"/>
        <end position="246"/>
    </location>
</feature>
<comment type="pathway">
    <text evidence="1 7 8">Cofactor biosynthesis; NAD(+) biosynthesis; NAD(+) from deamido-NAD(+) (L-Gln route): step 1/1.</text>
</comment>
<dbReference type="RefSeq" id="WP_264224901.1">
    <property type="nucleotide sequence ID" value="NZ_CP107716.1"/>
</dbReference>
<reference evidence="11" key="1">
    <citation type="submission" date="2022-10" db="EMBL/GenBank/DDBJ databases">
        <title>YIM 151497 complete genome.</title>
        <authorList>
            <person name="Chen X."/>
        </authorList>
    </citation>
    <scope>NUCLEOTIDE SEQUENCE</scope>
    <source>
        <strain evidence="11">YIM 151497</strain>
    </source>
</reference>
<dbReference type="InterPro" id="IPR022310">
    <property type="entry name" value="NAD/GMP_synthase"/>
</dbReference>
<evidence type="ECO:0000256" key="6">
    <source>
        <dbReference type="ARBA" id="ARBA00023027"/>
    </source>
</evidence>
<evidence type="ECO:0000256" key="3">
    <source>
        <dbReference type="ARBA" id="ARBA00022598"/>
    </source>
</evidence>
<feature type="active site" description="Proton acceptor; for glutaminase activity" evidence="7">
    <location>
        <position position="45"/>
    </location>
</feature>
<feature type="active site" description="Nucleophile; for glutaminase activity" evidence="7">
    <location>
        <position position="150"/>
    </location>
</feature>
<keyword evidence="3 7" id="KW-0436">Ligase</keyword>
<accession>A0ABY6IL92</accession>
<evidence type="ECO:0000256" key="2">
    <source>
        <dbReference type="ARBA" id="ARBA00007145"/>
    </source>
</evidence>
<dbReference type="InterPro" id="IPR036526">
    <property type="entry name" value="C-N_Hydrolase_sf"/>
</dbReference>
<feature type="binding site" evidence="7">
    <location>
        <position position="176"/>
    </location>
    <ligand>
        <name>L-glutamine</name>
        <dbReference type="ChEBI" id="CHEBI:58359"/>
    </ligand>
</feature>
<feature type="binding site" evidence="7">
    <location>
        <begin position="291"/>
        <end position="298"/>
    </location>
    <ligand>
        <name>ATP</name>
        <dbReference type="ChEBI" id="CHEBI:30616"/>
    </ligand>
</feature>
<comment type="catalytic activity">
    <reaction evidence="7 8">
        <text>deamido-NAD(+) + L-glutamine + ATP + H2O = L-glutamate + AMP + diphosphate + NAD(+) + H(+)</text>
        <dbReference type="Rhea" id="RHEA:24384"/>
        <dbReference type="ChEBI" id="CHEBI:15377"/>
        <dbReference type="ChEBI" id="CHEBI:15378"/>
        <dbReference type="ChEBI" id="CHEBI:29985"/>
        <dbReference type="ChEBI" id="CHEBI:30616"/>
        <dbReference type="ChEBI" id="CHEBI:33019"/>
        <dbReference type="ChEBI" id="CHEBI:57540"/>
        <dbReference type="ChEBI" id="CHEBI:58359"/>
        <dbReference type="ChEBI" id="CHEBI:58437"/>
        <dbReference type="ChEBI" id="CHEBI:456215"/>
        <dbReference type="EC" id="6.3.5.1"/>
    </reaction>
</comment>
<evidence type="ECO:0000256" key="7">
    <source>
        <dbReference type="HAMAP-Rule" id="MF_02090"/>
    </source>
</evidence>
<keyword evidence="4 7" id="KW-0547">Nucleotide-binding</keyword>
<dbReference type="PROSITE" id="PS50263">
    <property type="entry name" value="CN_HYDROLASE"/>
    <property type="match status" value="1"/>
</dbReference>
<proteinExistence type="inferred from homology"/>
<evidence type="ECO:0000256" key="5">
    <source>
        <dbReference type="ARBA" id="ARBA00022840"/>
    </source>
</evidence>
<dbReference type="Proteomes" id="UP001163882">
    <property type="component" value="Chromosome"/>
</dbReference>
<dbReference type="SUPFAM" id="SSF52402">
    <property type="entry name" value="Adenine nucleotide alpha hydrolases-like"/>
    <property type="match status" value="1"/>
</dbReference>
<dbReference type="PIRSF" id="PIRSF006630">
    <property type="entry name" value="NADS_GAT"/>
    <property type="match status" value="1"/>
</dbReference>
<dbReference type="Pfam" id="PF00795">
    <property type="entry name" value="CN_hydrolase"/>
    <property type="match status" value="1"/>
</dbReference>
<keyword evidence="12" id="KW-1185">Reference proteome</keyword>
<dbReference type="InterPro" id="IPR003694">
    <property type="entry name" value="NAD_synthase"/>
</dbReference>
<comment type="caution">
    <text evidence="7">Lacks conserved residue(s) required for the propagation of feature annotation.</text>
</comment>
<dbReference type="Pfam" id="PF02540">
    <property type="entry name" value="NAD_synthase"/>
    <property type="match status" value="1"/>
</dbReference>
<comment type="similarity">
    <text evidence="9">Belongs to the NAD synthetase family.</text>
</comment>
<dbReference type="InterPro" id="IPR014445">
    <property type="entry name" value="Gln-dep_NAD_synthase"/>
</dbReference>
<feature type="active site" description="For glutaminase activity" evidence="7">
    <location>
        <position position="114"/>
    </location>
</feature>
<dbReference type="GO" id="GO:0003952">
    <property type="term" value="F:NAD+ synthase (glutamine-hydrolyzing) activity"/>
    <property type="evidence" value="ECO:0007669"/>
    <property type="project" value="UniProtKB-EC"/>
</dbReference>
<feature type="binding site" evidence="7">
    <location>
        <position position="398"/>
    </location>
    <ligand>
        <name>ATP</name>
        <dbReference type="ChEBI" id="CHEBI:30616"/>
    </ligand>
</feature>
<comment type="similarity">
    <text evidence="2 7 8">In the C-terminal section; belongs to the NAD synthetase family.</text>
</comment>
<dbReference type="SUPFAM" id="SSF56317">
    <property type="entry name" value="Carbon-nitrogen hydrolase"/>
    <property type="match status" value="1"/>
</dbReference>
<dbReference type="NCBIfam" id="TIGR00552">
    <property type="entry name" value="nadE"/>
    <property type="match status" value="1"/>
</dbReference>
<keyword evidence="5 7" id="KW-0067">ATP-binding</keyword>
<dbReference type="NCBIfam" id="NF010588">
    <property type="entry name" value="PRK13981.1"/>
    <property type="match status" value="1"/>
</dbReference>
<dbReference type="HAMAP" id="MF_02090">
    <property type="entry name" value="NadE_glutamine_dep"/>
    <property type="match status" value="1"/>
</dbReference>
<protein>
    <recommendedName>
        <fullName evidence="7 8">Glutamine-dependent NAD(+) synthetase</fullName>
        <ecNumber evidence="7 8">6.3.5.1</ecNumber>
    </recommendedName>
    <alternativeName>
        <fullName evidence="7 8">NAD(+) synthase [glutamine-hydrolyzing]</fullName>
    </alternativeName>
</protein>
<evidence type="ECO:0000313" key="11">
    <source>
        <dbReference type="EMBL" id="UYQ71246.1"/>
    </source>
</evidence>
<dbReference type="EC" id="6.3.5.1" evidence="7 8"/>
<evidence type="ECO:0000256" key="9">
    <source>
        <dbReference type="RuleBase" id="RU003811"/>
    </source>
</evidence>
<dbReference type="Gene3D" id="3.60.110.10">
    <property type="entry name" value="Carbon-nitrogen hydrolase"/>
    <property type="match status" value="1"/>
</dbReference>